<dbReference type="PANTHER" id="PTHR42879:SF2">
    <property type="entry name" value="3-OXOACYL-[ACYL-CARRIER-PROTEIN] REDUCTASE FABG"/>
    <property type="match status" value="1"/>
</dbReference>
<dbReference type="Proteomes" id="UP000272474">
    <property type="component" value="Unassembled WGS sequence"/>
</dbReference>
<dbReference type="RefSeq" id="WP_120674968.1">
    <property type="nucleotide sequence ID" value="NZ_RBAL01000001.1"/>
</dbReference>
<comment type="caution">
    <text evidence="2">The sequence shown here is derived from an EMBL/GenBank/DDBJ whole genome shotgun (WGS) entry which is preliminary data.</text>
</comment>
<dbReference type="InterPro" id="IPR050259">
    <property type="entry name" value="SDR"/>
</dbReference>
<dbReference type="InterPro" id="IPR036291">
    <property type="entry name" value="NAD(P)-bd_dom_sf"/>
</dbReference>
<dbReference type="CDD" id="cd05233">
    <property type="entry name" value="SDR_c"/>
    <property type="match status" value="1"/>
</dbReference>
<proteinExistence type="inferred from homology"/>
<dbReference type="PRINTS" id="PR00080">
    <property type="entry name" value="SDRFAMILY"/>
</dbReference>
<evidence type="ECO:0000313" key="3">
    <source>
        <dbReference type="Proteomes" id="UP000272474"/>
    </source>
</evidence>
<dbReference type="InterPro" id="IPR002347">
    <property type="entry name" value="SDR_fam"/>
</dbReference>
<dbReference type="SUPFAM" id="SSF51735">
    <property type="entry name" value="NAD(P)-binding Rossmann-fold domains"/>
    <property type="match status" value="1"/>
</dbReference>
<organism evidence="2 3">
    <name type="scientific">Streptomyces hoynatensis</name>
    <dbReference type="NCBI Taxonomy" id="1141874"/>
    <lineage>
        <taxon>Bacteria</taxon>
        <taxon>Bacillati</taxon>
        <taxon>Actinomycetota</taxon>
        <taxon>Actinomycetes</taxon>
        <taxon>Kitasatosporales</taxon>
        <taxon>Streptomycetaceae</taxon>
        <taxon>Streptomyces</taxon>
    </lineage>
</organism>
<protein>
    <submittedName>
        <fullName evidence="2">SDR family oxidoreductase</fullName>
    </submittedName>
</protein>
<dbReference type="OrthoDB" id="8959163at2"/>
<name>A0A3A9ZG51_9ACTN</name>
<dbReference type="Pfam" id="PF13561">
    <property type="entry name" value="adh_short_C2"/>
    <property type="match status" value="1"/>
</dbReference>
<keyword evidence="3" id="KW-1185">Reference proteome</keyword>
<gene>
    <name evidence="2" type="ORF">D7294_02790</name>
</gene>
<accession>A0A3A9ZG51</accession>
<sequence>MTKRNVLVTGGSAGIGRACVERFAREPDWNVWFTYRQGAARAAELVARLGEREREAEGKGERLGEVRAFPFAQGDWESHQRLCAELPGPVDVLVNNAAVGSKTVERYATGPAHTTASAFFQINAVGPLWLIEQLLPGMRERGRGKIVNIASVGGGIGQFPGFHPADGMSKAALTYLTRHLAADLAHSPVHVFALCPGAVETGMFEASTLAALSPEGRAAFTARLPQGRLIEPEEIAELVWWLAGAHSAALHGAVIDASMGLGVHPGLLTGRPAGEEER</sequence>
<evidence type="ECO:0000313" key="2">
    <source>
        <dbReference type="EMBL" id="RKN47119.1"/>
    </source>
</evidence>
<evidence type="ECO:0000256" key="1">
    <source>
        <dbReference type="ARBA" id="ARBA00006484"/>
    </source>
</evidence>
<comment type="similarity">
    <text evidence="1">Belongs to the short-chain dehydrogenases/reductases (SDR) family.</text>
</comment>
<dbReference type="Gene3D" id="3.40.50.720">
    <property type="entry name" value="NAD(P)-binding Rossmann-like Domain"/>
    <property type="match status" value="1"/>
</dbReference>
<dbReference type="PRINTS" id="PR00081">
    <property type="entry name" value="GDHRDH"/>
</dbReference>
<dbReference type="PANTHER" id="PTHR42879">
    <property type="entry name" value="3-OXOACYL-(ACYL-CARRIER-PROTEIN) REDUCTASE"/>
    <property type="match status" value="1"/>
</dbReference>
<reference evidence="2 3" key="1">
    <citation type="journal article" date="2014" name="Int. J. Syst. Evol. Microbiol.">
        <title>Streptomyces hoynatensis sp. nov., isolated from deep marine sediment.</title>
        <authorList>
            <person name="Veyisoglu A."/>
            <person name="Sahin N."/>
        </authorList>
    </citation>
    <scope>NUCLEOTIDE SEQUENCE [LARGE SCALE GENOMIC DNA]</scope>
    <source>
        <strain evidence="2 3">KCTC 29097</strain>
    </source>
</reference>
<dbReference type="AlphaFoldDB" id="A0A3A9ZG51"/>
<dbReference type="EMBL" id="RBAL01000001">
    <property type="protein sequence ID" value="RKN47119.1"/>
    <property type="molecule type" value="Genomic_DNA"/>
</dbReference>